<dbReference type="PROSITE" id="PS51071">
    <property type="entry name" value="HTH_RPIR"/>
    <property type="match status" value="1"/>
</dbReference>
<dbReference type="GO" id="GO:0097367">
    <property type="term" value="F:carbohydrate derivative binding"/>
    <property type="evidence" value="ECO:0007669"/>
    <property type="project" value="InterPro"/>
</dbReference>
<dbReference type="GO" id="GO:0003677">
    <property type="term" value="F:DNA binding"/>
    <property type="evidence" value="ECO:0007669"/>
    <property type="project" value="InterPro"/>
</dbReference>
<dbReference type="GO" id="GO:1901135">
    <property type="term" value="P:carbohydrate derivative metabolic process"/>
    <property type="evidence" value="ECO:0007669"/>
    <property type="project" value="InterPro"/>
</dbReference>
<evidence type="ECO:0000259" key="3">
    <source>
        <dbReference type="PROSITE" id="PS51464"/>
    </source>
</evidence>
<dbReference type="SUPFAM" id="SSF46689">
    <property type="entry name" value="Homeodomain-like"/>
    <property type="match status" value="1"/>
</dbReference>
<proteinExistence type="predicted"/>
<reference evidence="4" key="1">
    <citation type="journal article" date="2015" name="PeerJ">
        <title>First genomic representation of candidate bacterial phylum KSB3 points to enhanced environmental sensing as a trigger of wastewater bulking.</title>
        <authorList>
            <person name="Sekiguchi Y."/>
            <person name="Ohashi A."/>
            <person name="Parks D.H."/>
            <person name="Yamauchi T."/>
            <person name="Tyson G.W."/>
            <person name="Hugenholtz P."/>
        </authorList>
    </citation>
    <scope>NUCLEOTIDE SEQUENCE [LARGE SCALE GENOMIC DNA]</scope>
</reference>
<dbReference type="EMBL" id="DF820457">
    <property type="protein sequence ID" value="GAK51213.1"/>
    <property type="molecule type" value="Genomic_DNA"/>
</dbReference>
<gene>
    <name evidence="4" type="ORF">U14_02456</name>
</gene>
<dbReference type="InterPro" id="IPR009057">
    <property type="entry name" value="Homeodomain-like_sf"/>
</dbReference>
<dbReference type="InterPro" id="IPR046348">
    <property type="entry name" value="SIS_dom_sf"/>
</dbReference>
<dbReference type="Gene3D" id="1.10.10.10">
    <property type="entry name" value="Winged helix-like DNA-binding domain superfamily/Winged helix DNA-binding domain"/>
    <property type="match status" value="1"/>
</dbReference>
<dbReference type="HOGENOM" id="CLU_055769_2_1_0"/>
<feature type="domain" description="HTH rpiR-type" evidence="2">
    <location>
        <begin position="4"/>
        <end position="80"/>
    </location>
</feature>
<dbReference type="Pfam" id="PF01418">
    <property type="entry name" value="HTH_6"/>
    <property type="match status" value="1"/>
</dbReference>
<feature type="domain" description="SIS" evidence="3">
    <location>
        <begin position="138"/>
        <end position="278"/>
    </location>
</feature>
<evidence type="ECO:0000259" key="2">
    <source>
        <dbReference type="PROSITE" id="PS51071"/>
    </source>
</evidence>
<dbReference type="AlphaFoldDB" id="A0A081BLE7"/>
<evidence type="ECO:0000313" key="4">
    <source>
        <dbReference type="EMBL" id="GAK51213.1"/>
    </source>
</evidence>
<dbReference type="PROSITE" id="PS51464">
    <property type="entry name" value="SIS"/>
    <property type="match status" value="1"/>
</dbReference>
<keyword evidence="5" id="KW-1185">Reference proteome</keyword>
<sequence>MNTFEWAQRLQKARYQLTKREWDIVAYIEANFDVLHQYSMQDIVDATNTSRSTVHRFCEKLGYDGYKEFRDAMIAYHDTIAAAPAPFPTRDLTPKTASDAALSDAASAFDIFQKGLIVDMNALHNAVAMYSEAQIARITAMISNAKTIYCVGYETGAFMAQFIGERFSRLRKRMQIVTGESRRIKDLVFSMQSGDLIWLLEYTKAFDLYQGVVALAKQRGAATFLMTTYPTSPLIVRVDEALLVHRGLPNFKNSLAVPMTIVNSLQLAYEFEMGADKRTAALQEWDEFASPDYGKEMLDEPPPTSYGKENF</sequence>
<dbReference type="InterPro" id="IPR000281">
    <property type="entry name" value="HTH_RpiR"/>
</dbReference>
<dbReference type="PANTHER" id="PTHR30514:SF18">
    <property type="entry name" value="RPIR-FAMILY TRANSCRIPTIONAL REGULATOR"/>
    <property type="match status" value="1"/>
</dbReference>
<dbReference type="PANTHER" id="PTHR30514">
    <property type="entry name" value="GLUCOKINASE"/>
    <property type="match status" value="1"/>
</dbReference>
<dbReference type="InterPro" id="IPR047640">
    <property type="entry name" value="RpiR-like"/>
</dbReference>
<dbReference type="GO" id="GO:0003700">
    <property type="term" value="F:DNA-binding transcription factor activity"/>
    <property type="evidence" value="ECO:0007669"/>
    <property type="project" value="InterPro"/>
</dbReference>
<evidence type="ECO:0000313" key="5">
    <source>
        <dbReference type="Proteomes" id="UP000030700"/>
    </source>
</evidence>
<dbReference type="STRING" id="1499966.U14_02456"/>
<dbReference type="Gene3D" id="3.40.50.10490">
    <property type="entry name" value="Glucose-6-phosphate isomerase like protein, domain 1"/>
    <property type="match status" value="1"/>
</dbReference>
<feature type="region of interest" description="Disordered" evidence="1">
    <location>
        <begin position="292"/>
        <end position="311"/>
    </location>
</feature>
<protein>
    <submittedName>
        <fullName evidence="4">Transcriptional regulator, RpiR family</fullName>
    </submittedName>
</protein>
<accession>A0A081BLE7</accession>
<dbReference type="InterPro" id="IPR036388">
    <property type="entry name" value="WH-like_DNA-bd_sf"/>
</dbReference>
<name>A0A081BLE7_9BACT</name>
<dbReference type="InterPro" id="IPR001347">
    <property type="entry name" value="SIS_dom"/>
</dbReference>
<organism evidence="4">
    <name type="scientific">Candidatus Moduliflexus flocculans</name>
    <dbReference type="NCBI Taxonomy" id="1499966"/>
    <lineage>
        <taxon>Bacteria</taxon>
        <taxon>Candidatus Moduliflexota</taxon>
        <taxon>Candidatus Moduliflexia</taxon>
        <taxon>Candidatus Moduliflexales</taxon>
        <taxon>Candidatus Moduliflexaceae</taxon>
    </lineage>
</organism>
<dbReference type="Proteomes" id="UP000030700">
    <property type="component" value="Unassembled WGS sequence"/>
</dbReference>
<dbReference type="SUPFAM" id="SSF53697">
    <property type="entry name" value="SIS domain"/>
    <property type="match status" value="1"/>
</dbReference>
<evidence type="ECO:0000256" key="1">
    <source>
        <dbReference type="SAM" id="MobiDB-lite"/>
    </source>
</evidence>